<dbReference type="EMBL" id="NQBG01000133">
    <property type="protein sequence ID" value="OYG88177.1"/>
    <property type="molecule type" value="Genomic_DNA"/>
</dbReference>
<dbReference type="AlphaFoldDB" id="A0AAE5JW00"/>
<organism evidence="1 2">
    <name type="scientific">Shigella sonnei</name>
    <dbReference type="NCBI Taxonomy" id="624"/>
    <lineage>
        <taxon>Bacteria</taxon>
        <taxon>Pseudomonadati</taxon>
        <taxon>Pseudomonadota</taxon>
        <taxon>Gammaproteobacteria</taxon>
        <taxon>Enterobacterales</taxon>
        <taxon>Enterobacteriaceae</taxon>
        <taxon>Shigella</taxon>
    </lineage>
</organism>
<evidence type="ECO:0008006" key="3">
    <source>
        <dbReference type="Google" id="ProtNLM"/>
    </source>
</evidence>
<sequence length="70" mass="7774">GCNPTSSKFIHTWLRFGEIMRGSLSALRAKEPELAKAWIFANLLAAFLIDDIIQPSLDFPPRSAGSEKKN</sequence>
<feature type="non-terminal residue" evidence="1">
    <location>
        <position position="1"/>
    </location>
</feature>
<comment type="caution">
    <text evidence="1">The sequence shown here is derived from an EMBL/GenBank/DDBJ whole genome shotgun (WGS) entry which is preliminary data.</text>
</comment>
<accession>A0AAE5JW00</accession>
<gene>
    <name evidence="1" type="ORF">CI727_23830</name>
</gene>
<protein>
    <recommendedName>
        <fullName evidence="3">IS4 family transposase</fullName>
    </recommendedName>
</protein>
<proteinExistence type="predicted"/>
<name>A0AAE5JW00_SHISO</name>
<evidence type="ECO:0000313" key="1">
    <source>
        <dbReference type="EMBL" id="OYG88177.1"/>
    </source>
</evidence>
<reference evidence="1 2" key="1">
    <citation type="submission" date="2017-08" db="EMBL/GenBank/DDBJ databases">
        <authorList>
            <person name="Fouts D."/>
            <person name="Sutton G."/>
            <person name="Nguyen K."/>
            <person name="Thamlikitkul V."/>
        </authorList>
    </citation>
    <scope>NUCLEOTIDE SEQUENCE [LARGE SCALE GENOMIC DNA]</scope>
    <source>
        <strain evidence="1 2">ECH+15</strain>
    </source>
</reference>
<dbReference type="Proteomes" id="UP000215313">
    <property type="component" value="Unassembled WGS sequence"/>
</dbReference>
<evidence type="ECO:0000313" key="2">
    <source>
        <dbReference type="Proteomes" id="UP000215313"/>
    </source>
</evidence>